<dbReference type="Proteomes" id="UP000231292">
    <property type="component" value="Unassembled WGS sequence"/>
</dbReference>
<dbReference type="GO" id="GO:0005737">
    <property type="term" value="C:cytoplasm"/>
    <property type="evidence" value="ECO:0007669"/>
    <property type="project" value="UniProtKB-SubCell"/>
</dbReference>
<evidence type="ECO:0000256" key="10">
    <source>
        <dbReference type="ARBA" id="ARBA00030988"/>
    </source>
</evidence>
<evidence type="ECO:0000256" key="7">
    <source>
        <dbReference type="ARBA" id="ARBA00022705"/>
    </source>
</evidence>
<protein>
    <recommendedName>
        <fullName evidence="3">Beta sliding clamp</fullName>
    </recommendedName>
    <alternativeName>
        <fullName evidence="11">Beta-clamp processivity factor</fullName>
    </alternativeName>
    <alternativeName>
        <fullName evidence="10">DNA polymerase III beta sliding clamp subunit</fullName>
    </alternativeName>
</protein>
<sequence>NPDVGEAREEMAAQYKGEDISIGYNARYLIDAVQSMDGESIKIELQEPLSPSLLLEAEEKGYKCVIMPMRV</sequence>
<feature type="non-terminal residue" evidence="13">
    <location>
        <position position="1"/>
    </location>
</feature>
<gene>
    <name evidence="13" type="ORF">COX41_04305</name>
</gene>
<evidence type="ECO:0000256" key="1">
    <source>
        <dbReference type="ARBA" id="ARBA00004496"/>
    </source>
</evidence>
<keyword evidence="6" id="KW-0548">Nucleotidyltransferase</keyword>
<dbReference type="Pfam" id="PF02768">
    <property type="entry name" value="DNA_pol3_beta_3"/>
    <property type="match status" value="1"/>
</dbReference>
<evidence type="ECO:0000256" key="2">
    <source>
        <dbReference type="ARBA" id="ARBA00010752"/>
    </source>
</evidence>
<dbReference type="InterPro" id="IPR046938">
    <property type="entry name" value="DNA_clamp_sf"/>
</dbReference>
<dbReference type="GO" id="GO:0008408">
    <property type="term" value="F:3'-5' exonuclease activity"/>
    <property type="evidence" value="ECO:0007669"/>
    <property type="project" value="InterPro"/>
</dbReference>
<dbReference type="GO" id="GO:0006271">
    <property type="term" value="P:DNA strand elongation involved in DNA replication"/>
    <property type="evidence" value="ECO:0007669"/>
    <property type="project" value="TreeGrafter"/>
</dbReference>
<evidence type="ECO:0000256" key="6">
    <source>
        <dbReference type="ARBA" id="ARBA00022695"/>
    </source>
</evidence>
<dbReference type="GO" id="GO:0003677">
    <property type="term" value="F:DNA binding"/>
    <property type="evidence" value="ECO:0007669"/>
    <property type="project" value="UniProtKB-KW"/>
</dbReference>
<evidence type="ECO:0000256" key="5">
    <source>
        <dbReference type="ARBA" id="ARBA00022679"/>
    </source>
</evidence>
<keyword evidence="7" id="KW-0235">DNA replication</keyword>
<comment type="subcellular location">
    <subcellularLocation>
        <location evidence="1">Cytoplasm</location>
    </subcellularLocation>
</comment>
<dbReference type="InterPro" id="IPR001001">
    <property type="entry name" value="DNA_polIII_beta"/>
</dbReference>
<accession>A0A2G9YIZ3</accession>
<comment type="similarity">
    <text evidence="2">Belongs to the beta sliding clamp family.</text>
</comment>
<dbReference type="AlphaFoldDB" id="A0A2G9YIZ3"/>
<evidence type="ECO:0000256" key="3">
    <source>
        <dbReference type="ARBA" id="ARBA00021035"/>
    </source>
</evidence>
<keyword evidence="8" id="KW-0239">DNA-directed DNA polymerase</keyword>
<keyword evidence="4" id="KW-0963">Cytoplasm</keyword>
<dbReference type="GO" id="GO:0009360">
    <property type="term" value="C:DNA polymerase III complex"/>
    <property type="evidence" value="ECO:0007669"/>
    <property type="project" value="InterPro"/>
</dbReference>
<evidence type="ECO:0000256" key="9">
    <source>
        <dbReference type="ARBA" id="ARBA00023125"/>
    </source>
</evidence>
<keyword evidence="9" id="KW-0238">DNA-binding</keyword>
<keyword evidence="5" id="KW-0808">Transferase</keyword>
<feature type="domain" description="DNA polymerase III beta sliding clamp C-terminal" evidence="12">
    <location>
        <begin position="1"/>
        <end position="70"/>
    </location>
</feature>
<dbReference type="CDD" id="cd00140">
    <property type="entry name" value="beta_clamp"/>
    <property type="match status" value="1"/>
</dbReference>
<evidence type="ECO:0000256" key="11">
    <source>
        <dbReference type="ARBA" id="ARBA00033276"/>
    </source>
</evidence>
<proteinExistence type="inferred from homology"/>
<dbReference type="InterPro" id="IPR022635">
    <property type="entry name" value="DNA_polIII_beta_C"/>
</dbReference>
<reference evidence="13 14" key="1">
    <citation type="submission" date="2017-09" db="EMBL/GenBank/DDBJ databases">
        <title>Depth-based differentiation of microbial function through sediment-hosted aquifers and enrichment of novel symbionts in the deep terrestrial subsurface.</title>
        <authorList>
            <person name="Probst A.J."/>
            <person name="Ladd B."/>
            <person name="Jarett J.K."/>
            <person name="Geller-Mcgrath D.E."/>
            <person name="Sieber C.M."/>
            <person name="Emerson J.B."/>
            <person name="Anantharaman K."/>
            <person name="Thomas B.C."/>
            <person name="Malmstrom R."/>
            <person name="Stieglmeier M."/>
            <person name="Klingl A."/>
            <person name="Woyke T."/>
            <person name="Ryan C.M."/>
            <person name="Banfield J.F."/>
        </authorList>
    </citation>
    <scope>NUCLEOTIDE SEQUENCE [LARGE SCALE GENOMIC DNA]</scope>
    <source>
        <strain evidence="13">CG23_combo_of_CG06-09_8_20_14_all_41_10</strain>
    </source>
</reference>
<comment type="caution">
    <text evidence="13">The sequence shown here is derived from an EMBL/GenBank/DDBJ whole genome shotgun (WGS) entry which is preliminary data.</text>
</comment>
<name>A0A2G9YIZ3_9BACT</name>
<evidence type="ECO:0000256" key="8">
    <source>
        <dbReference type="ARBA" id="ARBA00022932"/>
    </source>
</evidence>
<evidence type="ECO:0000313" key="13">
    <source>
        <dbReference type="EMBL" id="PIP19174.1"/>
    </source>
</evidence>
<evidence type="ECO:0000313" key="14">
    <source>
        <dbReference type="Proteomes" id="UP000231292"/>
    </source>
</evidence>
<dbReference type="GO" id="GO:0003887">
    <property type="term" value="F:DNA-directed DNA polymerase activity"/>
    <property type="evidence" value="ECO:0007669"/>
    <property type="project" value="UniProtKB-KW"/>
</dbReference>
<dbReference type="EMBL" id="PCRK01000105">
    <property type="protein sequence ID" value="PIP19174.1"/>
    <property type="molecule type" value="Genomic_DNA"/>
</dbReference>
<organism evidence="13 14">
    <name type="scientific">Candidatus Sherwoodlollariibacterium unditelluris</name>
    <dbReference type="NCBI Taxonomy" id="1974757"/>
    <lineage>
        <taxon>Bacteria</taxon>
        <taxon>Pseudomonadati</taxon>
        <taxon>Candidatus Omnitrophota</taxon>
        <taxon>Candidatus Sherwoodlollariibacterium</taxon>
    </lineage>
</organism>
<dbReference type="SUPFAM" id="SSF55979">
    <property type="entry name" value="DNA clamp"/>
    <property type="match status" value="1"/>
</dbReference>
<evidence type="ECO:0000259" key="12">
    <source>
        <dbReference type="Pfam" id="PF02768"/>
    </source>
</evidence>
<dbReference type="PANTHER" id="PTHR30478:SF0">
    <property type="entry name" value="BETA SLIDING CLAMP"/>
    <property type="match status" value="1"/>
</dbReference>
<evidence type="ECO:0000256" key="4">
    <source>
        <dbReference type="ARBA" id="ARBA00022490"/>
    </source>
</evidence>
<dbReference type="Gene3D" id="3.10.150.10">
    <property type="entry name" value="DNA Polymerase III, subunit A, domain 2"/>
    <property type="match status" value="1"/>
</dbReference>
<dbReference type="PANTHER" id="PTHR30478">
    <property type="entry name" value="DNA POLYMERASE III SUBUNIT BETA"/>
    <property type="match status" value="1"/>
</dbReference>